<sequence>MSPNNPEHDYVEGRCKTTMNYTQGRITELIGISD</sequence>
<reference evidence="1" key="1">
    <citation type="submission" date="2023-08" db="EMBL/GenBank/DDBJ databases">
        <title>A de novo genome assembly of Solanum verrucosum Schlechtendal, a Mexican diploid species geographically isolated from the other diploid A-genome species in potato relatives.</title>
        <authorList>
            <person name="Hosaka K."/>
        </authorList>
    </citation>
    <scope>NUCLEOTIDE SEQUENCE</scope>
    <source>
        <tissue evidence="1">Young leaves</tissue>
    </source>
</reference>
<accession>A0AAF0ZJE1</accession>
<organism evidence="1 2">
    <name type="scientific">Solanum verrucosum</name>
    <dbReference type="NCBI Taxonomy" id="315347"/>
    <lineage>
        <taxon>Eukaryota</taxon>
        <taxon>Viridiplantae</taxon>
        <taxon>Streptophyta</taxon>
        <taxon>Embryophyta</taxon>
        <taxon>Tracheophyta</taxon>
        <taxon>Spermatophyta</taxon>
        <taxon>Magnoliopsida</taxon>
        <taxon>eudicotyledons</taxon>
        <taxon>Gunneridae</taxon>
        <taxon>Pentapetalae</taxon>
        <taxon>asterids</taxon>
        <taxon>lamiids</taxon>
        <taxon>Solanales</taxon>
        <taxon>Solanaceae</taxon>
        <taxon>Solanoideae</taxon>
        <taxon>Solaneae</taxon>
        <taxon>Solanum</taxon>
    </lineage>
</organism>
<dbReference type="Proteomes" id="UP001234989">
    <property type="component" value="Chromosome 8"/>
</dbReference>
<evidence type="ECO:0000313" key="1">
    <source>
        <dbReference type="EMBL" id="WMV41207.1"/>
    </source>
</evidence>
<keyword evidence="2" id="KW-1185">Reference proteome</keyword>
<dbReference type="AlphaFoldDB" id="A0AAF0ZJE1"/>
<dbReference type="EMBL" id="CP133619">
    <property type="protein sequence ID" value="WMV41207.1"/>
    <property type="molecule type" value="Genomic_DNA"/>
</dbReference>
<proteinExistence type="predicted"/>
<evidence type="ECO:0000313" key="2">
    <source>
        <dbReference type="Proteomes" id="UP001234989"/>
    </source>
</evidence>
<protein>
    <submittedName>
        <fullName evidence="1">Uncharacterized protein</fullName>
    </submittedName>
</protein>
<gene>
    <name evidence="1" type="ORF">MTR67_034592</name>
</gene>
<name>A0AAF0ZJE1_SOLVR</name>